<evidence type="ECO:0000313" key="2">
    <source>
        <dbReference type="Proteomes" id="UP000724584"/>
    </source>
</evidence>
<comment type="caution">
    <text evidence="1">The sequence shown here is derived from an EMBL/GenBank/DDBJ whole genome shotgun (WGS) entry which is preliminary data.</text>
</comment>
<reference evidence="1 2" key="1">
    <citation type="journal article" date="2021" name="Nat. Commun.">
        <title>Genetic determinants of endophytism in the Arabidopsis root mycobiome.</title>
        <authorList>
            <person name="Mesny F."/>
            <person name="Miyauchi S."/>
            <person name="Thiergart T."/>
            <person name="Pickel B."/>
            <person name="Atanasova L."/>
            <person name="Karlsson M."/>
            <person name="Huettel B."/>
            <person name="Barry K.W."/>
            <person name="Haridas S."/>
            <person name="Chen C."/>
            <person name="Bauer D."/>
            <person name="Andreopoulos W."/>
            <person name="Pangilinan J."/>
            <person name="LaButti K."/>
            <person name="Riley R."/>
            <person name="Lipzen A."/>
            <person name="Clum A."/>
            <person name="Drula E."/>
            <person name="Henrissat B."/>
            <person name="Kohler A."/>
            <person name="Grigoriev I.V."/>
            <person name="Martin F.M."/>
            <person name="Hacquard S."/>
        </authorList>
    </citation>
    <scope>NUCLEOTIDE SEQUENCE [LARGE SCALE GENOMIC DNA]</scope>
    <source>
        <strain evidence="1 2">MPI-SDFR-AT-0079</strain>
    </source>
</reference>
<keyword evidence="2" id="KW-1185">Reference proteome</keyword>
<dbReference type="EMBL" id="JAGIZQ010000002">
    <property type="protein sequence ID" value="KAH6641296.1"/>
    <property type="molecule type" value="Genomic_DNA"/>
</dbReference>
<accession>A0ACB7PHK7</accession>
<evidence type="ECO:0000313" key="1">
    <source>
        <dbReference type="EMBL" id="KAH6641296.1"/>
    </source>
</evidence>
<gene>
    <name evidence="1" type="ORF">F5144DRAFT_599943</name>
</gene>
<name>A0ACB7PHK7_9PEZI</name>
<sequence length="67" mass="7341">MNDNEDASPMMDDVLLGIDKRVGSLLVYAIDGPEITLPDPVSEDLVINKDETASSWSRGHLHLSAFE</sequence>
<dbReference type="Proteomes" id="UP000724584">
    <property type="component" value="Unassembled WGS sequence"/>
</dbReference>
<protein>
    <submittedName>
        <fullName evidence="1">Uncharacterized protein</fullName>
    </submittedName>
</protein>
<proteinExistence type="predicted"/>
<organism evidence="1 2">
    <name type="scientific">Chaetomium tenue</name>
    <dbReference type="NCBI Taxonomy" id="1854479"/>
    <lineage>
        <taxon>Eukaryota</taxon>
        <taxon>Fungi</taxon>
        <taxon>Dikarya</taxon>
        <taxon>Ascomycota</taxon>
        <taxon>Pezizomycotina</taxon>
        <taxon>Sordariomycetes</taxon>
        <taxon>Sordariomycetidae</taxon>
        <taxon>Sordariales</taxon>
        <taxon>Chaetomiaceae</taxon>
        <taxon>Chaetomium</taxon>
    </lineage>
</organism>